<dbReference type="InterPro" id="IPR029058">
    <property type="entry name" value="AB_hydrolase_fold"/>
</dbReference>
<sequence>MKMNDLSFLDQPWILRLIFHPRRDTLKSPVKNAEDHFIEVEDGISIGCRFHVADPDCPTIIYFHGNGETVGDYDSIAPFYNRMKINLFVTDYRGYGLSGGEPTVTNMLQDARVVFEAFDDIIKEGGYNKNVFIMGRSLGSIPAVELESLYPTRFEGMIIESGLAGVFCLSTGLSTFLPGLNMKINAAKGIEEFSKKIGGIHLPTLIIHAQNDHLVPLIAGRELYDRIPSKDKRLFIVPNADHNTLISVGWERYFKIIGDFVFGHI</sequence>
<dbReference type="Pfam" id="PF12146">
    <property type="entry name" value="Hydrolase_4"/>
    <property type="match status" value="2"/>
</dbReference>
<comment type="caution">
    <text evidence="2">The sequence shown here is derived from an EMBL/GenBank/DDBJ whole genome shotgun (WGS) entry which is preliminary data.</text>
</comment>
<dbReference type="Gene3D" id="3.40.50.1820">
    <property type="entry name" value="alpha/beta hydrolase"/>
    <property type="match status" value="2"/>
</dbReference>
<dbReference type="SUPFAM" id="SSF53474">
    <property type="entry name" value="alpha/beta-Hydrolases"/>
    <property type="match status" value="1"/>
</dbReference>
<dbReference type="Proteomes" id="UP000320766">
    <property type="component" value="Unassembled WGS sequence"/>
</dbReference>
<accession>A0A520KXE6</accession>
<dbReference type="InterPro" id="IPR022742">
    <property type="entry name" value="Hydrolase_4"/>
</dbReference>
<proteinExistence type="predicted"/>
<dbReference type="AlphaFoldDB" id="A0A520KXE6"/>
<feature type="domain" description="Serine aminopeptidase S33" evidence="1">
    <location>
        <begin position="59"/>
        <end position="161"/>
    </location>
</feature>
<protein>
    <submittedName>
        <fullName evidence="2">Alpha/beta hydrolase</fullName>
    </submittedName>
</protein>
<dbReference type="PANTHER" id="PTHR12277:SF81">
    <property type="entry name" value="PROTEIN ABHD13"/>
    <property type="match status" value="1"/>
</dbReference>
<dbReference type="EMBL" id="RXIL01000094">
    <property type="protein sequence ID" value="RZN68830.1"/>
    <property type="molecule type" value="Genomic_DNA"/>
</dbReference>
<organism evidence="2 3">
    <name type="scientific">Candidatus Methanolliviera hydrocarbonicum</name>
    <dbReference type="NCBI Taxonomy" id="2491085"/>
    <lineage>
        <taxon>Archaea</taxon>
        <taxon>Methanobacteriati</taxon>
        <taxon>Methanobacteriota</taxon>
        <taxon>Candidatus Methanoliparia</taxon>
        <taxon>Candidatus Methanoliparales</taxon>
        <taxon>Candidatus Methanollivieraceae</taxon>
        <taxon>Candidatus Methanolliviera</taxon>
    </lineage>
</organism>
<evidence type="ECO:0000313" key="2">
    <source>
        <dbReference type="EMBL" id="RZN68830.1"/>
    </source>
</evidence>
<reference evidence="2 3" key="1">
    <citation type="journal article" date="2019" name="Nat. Microbiol.">
        <title>Wide diversity of methane and short-chain alkane metabolisms in uncultured archaea.</title>
        <authorList>
            <person name="Borrel G."/>
            <person name="Adam P.S."/>
            <person name="McKay L.J."/>
            <person name="Chen L.X."/>
            <person name="Sierra-Garcia I.N."/>
            <person name="Sieber C.M."/>
            <person name="Letourneur Q."/>
            <person name="Ghozlane A."/>
            <person name="Andersen G.L."/>
            <person name="Li W.J."/>
            <person name="Hallam S.J."/>
            <person name="Muyzer G."/>
            <person name="de Oliveira V.M."/>
            <person name="Inskeep W.P."/>
            <person name="Banfield J.F."/>
            <person name="Gribaldo S."/>
        </authorList>
    </citation>
    <scope>NUCLEOTIDE SEQUENCE [LARGE SCALE GENOMIC DNA]</scope>
    <source>
        <strain evidence="2">NM1b</strain>
    </source>
</reference>
<evidence type="ECO:0000313" key="3">
    <source>
        <dbReference type="Proteomes" id="UP000320766"/>
    </source>
</evidence>
<gene>
    <name evidence="2" type="ORF">EF807_05280</name>
</gene>
<dbReference type="PANTHER" id="PTHR12277">
    <property type="entry name" value="ALPHA/BETA HYDROLASE DOMAIN-CONTAINING PROTEIN"/>
    <property type="match status" value="1"/>
</dbReference>
<name>A0A520KXE6_9EURY</name>
<evidence type="ECO:0000259" key="1">
    <source>
        <dbReference type="Pfam" id="PF12146"/>
    </source>
</evidence>
<feature type="domain" description="Serine aminopeptidase S33" evidence="1">
    <location>
        <begin position="187"/>
        <end position="245"/>
    </location>
</feature>
<dbReference type="GO" id="GO:0016787">
    <property type="term" value="F:hydrolase activity"/>
    <property type="evidence" value="ECO:0007669"/>
    <property type="project" value="UniProtKB-KW"/>
</dbReference>
<keyword evidence="2" id="KW-0378">Hydrolase</keyword>